<dbReference type="SUPFAM" id="SSF54373">
    <property type="entry name" value="FAD-linked reductases, C-terminal domain"/>
    <property type="match status" value="1"/>
</dbReference>
<reference evidence="4" key="1">
    <citation type="journal article" date="2024" name="Algal Res.">
        <title>Biochemical, toxicological and genomic investigation of a high-biomass producing Limnothrix strain isolated from Italian shallow drinking water reservoir.</title>
        <authorList>
            <person name="Simonazzi M."/>
            <person name="Shishido T.K."/>
            <person name="Delbaje E."/>
            <person name="Wahlsten M."/>
            <person name="Fewer D.P."/>
            <person name="Sivonen K."/>
            <person name="Pezzolesi L."/>
            <person name="Pistocchi R."/>
        </authorList>
    </citation>
    <scope>NUCLEOTIDE SEQUENCE [LARGE SCALE GENOMIC DNA]</scope>
    <source>
        <strain evidence="4">LRLZ20PSL1</strain>
    </source>
</reference>
<evidence type="ECO:0000313" key="4">
    <source>
        <dbReference type="Proteomes" id="UP001604335"/>
    </source>
</evidence>
<evidence type="ECO:0000259" key="2">
    <source>
        <dbReference type="Pfam" id="PF01266"/>
    </source>
</evidence>
<dbReference type="InterPro" id="IPR006076">
    <property type="entry name" value="FAD-dep_OxRdtase"/>
</dbReference>
<dbReference type="RefSeq" id="WP_393011930.1">
    <property type="nucleotide sequence ID" value="NZ_JAZAQF010000045.1"/>
</dbReference>
<dbReference type="InterPro" id="IPR036188">
    <property type="entry name" value="FAD/NAD-bd_sf"/>
</dbReference>
<keyword evidence="1 3" id="KW-0560">Oxidoreductase</keyword>
<dbReference type="PANTHER" id="PTHR13847:SF289">
    <property type="entry name" value="GLYCINE OXIDASE"/>
    <property type="match status" value="1"/>
</dbReference>
<name>A0ABW7C8R0_9CYAN</name>
<keyword evidence="4" id="KW-1185">Reference proteome</keyword>
<dbReference type="Gene3D" id="3.30.9.10">
    <property type="entry name" value="D-Amino Acid Oxidase, subunit A, domain 2"/>
    <property type="match status" value="1"/>
</dbReference>
<accession>A0ABW7C8R0</accession>
<dbReference type="SUPFAM" id="SSF51905">
    <property type="entry name" value="FAD/NAD(P)-binding domain"/>
    <property type="match status" value="1"/>
</dbReference>
<dbReference type="GO" id="GO:0016491">
    <property type="term" value="F:oxidoreductase activity"/>
    <property type="evidence" value="ECO:0007669"/>
    <property type="project" value="UniProtKB-KW"/>
</dbReference>
<dbReference type="PANTHER" id="PTHR13847">
    <property type="entry name" value="SARCOSINE DEHYDROGENASE-RELATED"/>
    <property type="match status" value="1"/>
</dbReference>
<dbReference type="Gene3D" id="3.50.50.60">
    <property type="entry name" value="FAD/NAD(P)-binding domain"/>
    <property type="match status" value="1"/>
</dbReference>
<organism evidence="3 4">
    <name type="scientific">Limnothrix redekei LRLZ20PSL1</name>
    <dbReference type="NCBI Taxonomy" id="3112953"/>
    <lineage>
        <taxon>Bacteria</taxon>
        <taxon>Bacillati</taxon>
        <taxon>Cyanobacteriota</taxon>
        <taxon>Cyanophyceae</taxon>
        <taxon>Pseudanabaenales</taxon>
        <taxon>Pseudanabaenaceae</taxon>
        <taxon>Limnothrix</taxon>
    </lineage>
</organism>
<sequence>MRIAIAGGGVVGAMMAYELSGQPDWQITLIDPQAIASPLPPDRPTSTGAALGVLMGAISKKTKGRAWNLRRDSIQRYPQLIQELENLLDRPIPHNPNGILKLVFTEADRPSWDALAALRKSQGFELELLSPSAVLDRFPTVNLAAMDGVAFGIFSPQDWQVQPLALTVALREAAVKRGATIAPAQITGVQTAGDRVVSLTTTAGELACDRLVVAAGLGSADLARAIAPDAAKPLKLQPVLGQAQRLRLPRPLSDRPEPVLTGNDIHIVPLGGGDYWVGATVEFPAGAEPPVADGAEWGAVWQGAIDLVPALAQAEMVETWSGLRPRPVERSAPVIEPLNANSWLATGHYRNGVLLAPATAQLIREAIAQSSP</sequence>
<dbReference type="Proteomes" id="UP001604335">
    <property type="component" value="Unassembled WGS sequence"/>
</dbReference>
<gene>
    <name evidence="3" type="ORF">VPK24_07800</name>
</gene>
<dbReference type="Pfam" id="PF01266">
    <property type="entry name" value="DAO"/>
    <property type="match status" value="1"/>
</dbReference>
<proteinExistence type="predicted"/>
<feature type="domain" description="FAD dependent oxidoreductase" evidence="2">
    <location>
        <begin position="2"/>
        <end position="365"/>
    </location>
</feature>
<dbReference type="EMBL" id="JAZAQF010000045">
    <property type="protein sequence ID" value="MFG3817537.1"/>
    <property type="molecule type" value="Genomic_DNA"/>
</dbReference>
<dbReference type="EC" id="1.-.-.-" evidence="3"/>
<evidence type="ECO:0000256" key="1">
    <source>
        <dbReference type="ARBA" id="ARBA00023002"/>
    </source>
</evidence>
<comment type="caution">
    <text evidence="3">The sequence shown here is derived from an EMBL/GenBank/DDBJ whole genome shotgun (WGS) entry which is preliminary data.</text>
</comment>
<protein>
    <submittedName>
        <fullName evidence="3">FAD-dependent oxidoreductase</fullName>
        <ecNumber evidence="3">1.-.-.-</ecNumber>
    </submittedName>
</protein>
<evidence type="ECO:0000313" key="3">
    <source>
        <dbReference type="EMBL" id="MFG3817537.1"/>
    </source>
</evidence>